<dbReference type="EMBL" id="ARXR01000039">
    <property type="protein sequence ID" value="MBF5054352.1"/>
    <property type="molecule type" value="Genomic_DNA"/>
</dbReference>
<dbReference type="InterPro" id="IPR001486">
    <property type="entry name" value="Hemoglobin_trunc"/>
</dbReference>
<evidence type="ECO:0000256" key="5">
    <source>
        <dbReference type="SAM" id="MobiDB-lite"/>
    </source>
</evidence>
<keyword evidence="3" id="KW-0479">Metal-binding</keyword>
<sequence>MTVAQRFVPGEAPARRDDKPDLDSPARIEEMVDRFYERVLDDPLLAPVFLDVARIDLDKHLPLIAAYWKKMLLGDTAYDRHMIAKHRAVHDKQPLTGAHHERWLALFTANLQDHFSGPNTDRARLLAARVMDNLYRQLSQR</sequence>
<protein>
    <recommendedName>
        <fullName evidence="8">Globin</fullName>
    </recommendedName>
</protein>
<organism evidence="6 7">
    <name type="scientific">Alloalcanivorax venustensis ISO4</name>
    <dbReference type="NCBI Taxonomy" id="1177184"/>
    <lineage>
        <taxon>Bacteria</taxon>
        <taxon>Pseudomonadati</taxon>
        <taxon>Pseudomonadota</taxon>
        <taxon>Gammaproteobacteria</taxon>
        <taxon>Oceanospirillales</taxon>
        <taxon>Alcanivoracaceae</taxon>
        <taxon>Alloalcanivorax</taxon>
    </lineage>
</organism>
<keyword evidence="2" id="KW-0349">Heme</keyword>
<proteinExistence type="predicted"/>
<keyword evidence="7" id="KW-1185">Reference proteome</keyword>
<reference evidence="6 7" key="1">
    <citation type="submission" date="2012-09" db="EMBL/GenBank/DDBJ databases">
        <title>Genome Sequence of alkane-degrading Bacterium Alcanivorax venustensis ISO4.</title>
        <authorList>
            <person name="Lai Q."/>
            <person name="Shao Z."/>
        </authorList>
    </citation>
    <scope>NUCLEOTIDE SEQUENCE [LARGE SCALE GENOMIC DNA]</scope>
    <source>
        <strain evidence="6 7">ISO4</strain>
    </source>
</reference>
<name>A0ABS0AL42_9GAMM</name>
<evidence type="ECO:0000256" key="2">
    <source>
        <dbReference type="ARBA" id="ARBA00022617"/>
    </source>
</evidence>
<dbReference type="Pfam" id="PF01152">
    <property type="entry name" value="Bac_globin"/>
    <property type="match status" value="1"/>
</dbReference>
<evidence type="ECO:0000313" key="6">
    <source>
        <dbReference type="EMBL" id="MBF5054352.1"/>
    </source>
</evidence>
<evidence type="ECO:0000256" key="4">
    <source>
        <dbReference type="ARBA" id="ARBA00023004"/>
    </source>
</evidence>
<dbReference type="CDD" id="cd08916">
    <property type="entry name" value="TrHb3_P"/>
    <property type="match status" value="1"/>
</dbReference>
<dbReference type="Gene3D" id="1.10.490.10">
    <property type="entry name" value="Globins"/>
    <property type="match status" value="1"/>
</dbReference>
<comment type="caution">
    <text evidence="6">The sequence shown here is derived from an EMBL/GenBank/DDBJ whole genome shotgun (WGS) entry which is preliminary data.</text>
</comment>
<dbReference type="Proteomes" id="UP000644441">
    <property type="component" value="Unassembled WGS sequence"/>
</dbReference>
<gene>
    <name evidence="6" type="ORF">ISO4_02954</name>
</gene>
<accession>A0ABS0AL42</accession>
<evidence type="ECO:0000256" key="1">
    <source>
        <dbReference type="ARBA" id="ARBA00022448"/>
    </source>
</evidence>
<keyword evidence="4" id="KW-0408">Iron</keyword>
<dbReference type="RefSeq" id="WP_323745393.1">
    <property type="nucleotide sequence ID" value="NZ_ARXR01000039.1"/>
</dbReference>
<keyword evidence="1" id="KW-0813">Transport</keyword>
<evidence type="ECO:0000256" key="3">
    <source>
        <dbReference type="ARBA" id="ARBA00022723"/>
    </source>
</evidence>
<feature type="compositionally biased region" description="Basic and acidic residues" evidence="5">
    <location>
        <begin position="13"/>
        <end position="23"/>
    </location>
</feature>
<dbReference type="InterPro" id="IPR009050">
    <property type="entry name" value="Globin-like_sf"/>
</dbReference>
<feature type="region of interest" description="Disordered" evidence="5">
    <location>
        <begin position="1"/>
        <end position="23"/>
    </location>
</feature>
<dbReference type="InterPro" id="IPR012292">
    <property type="entry name" value="Globin/Proto"/>
</dbReference>
<evidence type="ECO:0008006" key="8">
    <source>
        <dbReference type="Google" id="ProtNLM"/>
    </source>
</evidence>
<dbReference type="SUPFAM" id="SSF46458">
    <property type="entry name" value="Globin-like"/>
    <property type="match status" value="1"/>
</dbReference>
<evidence type="ECO:0000313" key="7">
    <source>
        <dbReference type="Proteomes" id="UP000644441"/>
    </source>
</evidence>